<dbReference type="InterPro" id="IPR008136">
    <property type="entry name" value="CinA_C"/>
</dbReference>
<dbReference type="Pfam" id="PF02464">
    <property type="entry name" value="CinA"/>
    <property type="match status" value="1"/>
</dbReference>
<dbReference type="SUPFAM" id="SSF142433">
    <property type="entry name" value="CinA-like"/>
    <property type="match status" value="1"/>
</dbReference>
<dbReference type="NCBIfam" id="TIGR00199">
    <property type="entry name" value="PncC_domain"/>
    <property type="match status" value="1"/>
</dbReference>
<evidence type="ECO:0000259" key="1">
    <source>
        <dbReference type="Pfam" id="PF02464"/>
    </source>
</evidence>
<accession>N2BD77</accession>
<organism evidence="2 3">
    <name type="scientific">Eubacterium plexicaudatum ASF492</name>
    <dbReference type="NCBI Taxonomy" id="1235802"/>
    <lineage>
        <taxon>Bacteria</taxon>
        <taxon>Bacillati</taxon>
        <taxon>Bacillota</taxon>
        <taxon>Clostridia</taxon>
        <taxon>Eubacteriales</taxon>
        <taxon>Eubacteriaceae</taxon>
        <taxon>Eubacterium</taxon>
    </lineage>
</organism>
<sequence>MDKTYEKEHALEERVAALLKQLGYTVTTTESCTGGLLAGRLLNAAGVSKVYKEGYITYSNEAKKKLLHVSSETLEKYGAVSEQTALEMAQGAAAQAGAQAALATTGIAGPDGGTEEKPVGLVYIGCYVDGVTIVEEHVFAGERAQVRNLAVEAALHLMERALCSIKM</sequence>
<dbReference type="Proteomes" id="UP000012589">
    <property type="component" value="Unassembled WGS sequence"/>
</dbReference>
<feature type="domain" description="CinA C-terminal" evidence="1">
    <location>
        <begin position="9"/>
        <end position="161"/>
    </location>
</feature>
<dbReference type="Gene3D" id="3.90.950.20">
    <property type="entry name" value="CinA-like"/>
    <property type="match status" value="1"/>
</dbReference>
<dbReference type="OrthoDB" id="9801454at2"/>
<keyword evidence="3" id="KW-1185">Reference proteome</keyword>
<evidence type="ECO:0000313" key="2">
    <source>
        <dbReference type="EMBL" id="EMZ36295.1"/>
    </source>
</evidence>
<dbReference type="STRING" id="1235802.C823_00662"/>
<dbReference type="eggNOG" id="COG1546">
    <property type="taxonomic scope" value="Bacteria"/>
</dbReference>
<dbReference type="AlphaFoldDB" id="N2BD77"/>
<gene>
    <name evidence="2" type="ORF">C823_00662</name>
</gene>
<reference evidence="2 3" key="1">
    <citation type="journal article" date="2014" name="Genome Announc.">
        <title>Draft genome sequences of the altered schaedler flora, a defined bacterial community from gnotobiotic mice.</title>
        <authorList>
            <person name="Wannemuehler M.J."/>
            <person name="Overstreet A.M."/>
            <person name="Ward D.V."/>
            <person name="Phillips G.J."/>
        </authorList>
    </citation>
    <scope>NUCLEOTIDE SEQUENCE [LARGE SCALE GENOMIC DNA]</scope>
    <source>
        <strain evidence="2 3">ASF492</strain>
    </source>
</reference>
<comment type="caution">
    <text evidence="2">The sequence shown here is derived from an EMBL/GenBank/DDBJ whole genome shotgun (WGS) entry which is preliminary data.</text>
</comment>
<dbReference type="InterPro" id="IPR036653">
    <property type="entry name" value="CinA-like_C"/>
</dbReference>
<dbReference type="EMBL" id="AQFT01000023">
    <property type="protein sequence ID" value="EMZ36295.1"/>
    <property type="molecule type" value="Genomic_DNA"/>
</dbReference>
<dbReference type="HOGENOM" id="CLU_030805_1_2_9"/>
<protein>
    <submittedName>
        <fullName evidence="2">Competence/damage-inducible protein CinA domain protein</fullName>
    </submittedName>
</protein>
<evidence type="ECO:0000313" key="3">
    <source>
        <dbReference type="Proteomes" id="UP000012589"/>
    </source>
</evidence>
<dbReference type="PATRIC" id="fig|1235802.3.peg.699"/>
<name>N2BD77_9FIRM</name>
<proteinExistence type="predicted"/>